<protein>
    <submittedName>
        <fullName evidence="8">Zinc transporter ZitB</fullName>
    </submittedName>
</protein>
<evidence type="ECO:0000256" key="1">
    <source>
        <dbReference type="ARBA" id="ARBA00004141"/>
    </source>
</evidence>
<dbReference type="EMBL" id="MARB01000032">
    <property type="protein sequence ID" value="ODJ85887.1"/>
    <property type="molecule type" value="Genomic_DNA"/>
</dbReference>
<dbReference type="AlphaFoldDB" id="A0A7Z1ADJ1"/>
<dbReference type="PANTHER" id="PTHR11562">
    <property type="entry name" value="CATION EFFLUX PROTEIN/ ZINC TRANSPORTER"/>
    <property type="match status" value="1"/>
</dbReference>
<accession>A0A7Z1ADJ1</accession>
<feature type="transmembrane region" description="Helical" evidence="6">
    <location>
        <begin position="178"/>
        <end position="196"/>
    </location>
</feature>
<comment type="caution">
    <text evidence="8">The sequence shown here is derived from an EMBL/GenBank/DDBJ whole genome shotgun (WGS) entry which is preliminary data.</text>
</comment>
<keyword evidence="4 6" id="KW-1133">Transmembrane helix</keyword>
<dbReference type="OrthoDB" id="9799649at2"/>
<name>A0A7Z1ADJ1_9GAMM</name>
<evidence type="ECO:0000313" key="8">
    <source>
        <dbReference type="EMBL" id="ODJ85887.1"/>
    </source>
</evidence>
<organism evidence="8 9">
    <name type="scientific">Candidatus Thiodiazotropha endolucinida</name>
    <dbReference type="NCBI Taxonomy" id="1655433"/>
    <lineage>
        <taxon>Bacteria</taxon>
        <taxon>Pseudomonadati</taxon>
        <taxon>Pseudomonadota</taxon>
        <taxon>Gammaproteobacteria</taxon>
        <taxon>Chromatiales</taxon>
        <taxon>Sedimenticolaceae</taxon>
        <taxon>Candidatus Thiodiazotropha</taxon>
    </lineage>
</organism>
<dbReference type="PANTHER" id="PTHR11562:SF17">
    <property type="entry name" value="RE54080P-RELATED"/>
    <property type="match status" value="1"/>
</dbReference>
<evidence type="ECO:0000259" key="7">
    <source>
        <dbReference type="Pfam" id="PF01545"/>
    </source>
</evidence>
<dbReference type="GO" id="GO:0005385">
    <property type="term" value="F:zinc ion transmembrane transporter activity"/>
    <property type="evidence" value="ECO:0007669"/>
    <property type="project" value="TreeGrafter"/>
</dbReference>
<feature type="transmembrane region" description="Helical" evidence="6">
    <location>
        <begin position="92"/>
        <end position="110"/>
    </location>
</feature>
<keyword evidence="3" id="KW-0864">Zinc transport</keyword>
<dbReference type="GO" id="GO:0005886">
    <property type="term" value="C:plasma membrane"/>
    <property type="evidence" value="ECO:0007669"/>
    <property type="project" value="TreeGrafter"/>
</dbReference>
<proteinExistence type="predicted"/>
<dbReference type="InterPro" id="IPR058533">
    <property type="entry name" value="Cation_efflux_TM"/>
</dbReference>
<evidence type="ECO:0000256" key="5">
    <source>
        <dbReference type="ARBA" id="ARBA00023136"/>
    </source>
</evidence>
<sequence>MPACCSSDHCSSDHASVDPRFRKALWVALIVNTIMFAVEIAGGLHAGSVSLLADAVDFAGDAANYALSLTVLSLGLMWRARAALVKGLTMGGYGLFVVGKSAWAALYGVAPEPYTMGIIGLLALSANLSVALMLYTFRDGDANMRSVWLCSRNDAIVNLTIIVAALGVLGSGTRWPDLIVAVMISSLALTSAFTVVRQARKEIAMAMTFPVAMSTPECGDKQSQADI</sequence>
<keyword evidence="3" id="KW-0813">Transport</keyword>
<dbReference type="RefSeq" id="WP_083220910.1">
    <property type="nucleotide sequence ID" value="NZ_MARB01000032.1"/>
</dbReference>
<feature type="transmembrane region" description="Helical" evidence="6">
    <location>
        <begin position="116"/>
        <end position="135"/>
    </location>
</feature>
<evidence type="ECO:0000256" key="6">
    <source>
        <dbReference type="SAM" id="Phobius"/>
    </source>
</evidence>
<comment type="subcellular location">
    <subcellularLocation>
        <location evidence="1">Membrane</location>
        <topology evidence="1">Multi-pass membrane protein</topology>
    </subcellularLocation>
</comment>
<evidence type="ECO:0000256" key="2">
    <source>
        <dbReference type="ARBA" id="ARBA00022692"/>
    </source>
</evidence>
<evidence type="ECO:0000256" key="3">
    <source>
        <dbReference type="ARBA" id="ARBA00022906"/>
    </source>
</evidence>
<keyword evidence="2 6" id="KW-0812">Transmembrane</keyword>
<feature type="domain" description="Cation efflux protein transmembrane" evidence="7">
    <location>
        <begin position="25"/>
        <end position="202"/>
    </location>
</feature>
<dbReference type="Gene3D" id="1.20.1510.10">
    <property type="entry name" value="Cation efflux protein transmembrane domain"/>
    <property type="match status" value="1"/>
</dbReference>
<evidence type="ECO:0000313" key="9">
    <source>
        <dbReference type="Proteomes" id="UP000094769"/>
    </source>
</evidence>
<dbReference type="InterPro" id="IPR027469">
    <property type="entry name" value="Cation_efflux_TMD_sf"/>
</dbReference>
<dbReference type="SUPFAM" id="SSF161111">
    <property type="entry name" value="Cation efflux protein transmembrane domain-like"/>
    <property type="match status" value="1"/>
</dbReference>
<feature type="transmembrane region" description="Helical" evidence="6">
    <location>
        <begin position="62"/>
        <end position="80"/>
    </location>
</feature>
<keyword evidence="5 6" id="KW-0472">Membrane</keyword>
<dbReference type="InterPro" id="IPR050681">
    <property type="entry name" value="CDF/SLC30A"/>
</dbReference>
<gene>
    <name evidence="8" type="ORF">CODIS_38610</name>
</gene>
<reference evidence="8 9" key="1">
    <citation type="submission" date="2016-06" db="EMBL/GenBank/DDBJ databases">
        <title>Genome sequence of endosymbiont of Candidatus Endolucinida thiodiazotropha.</title>
        <authorList>
            <person name="Poehlein A."/>
            <person name="Koenig S."/>
            <person name="Heiden S.E."/>
            <person name="Thuermer A."/>
            <person name="Voget S."/>
            <person name="Daniel R."/>
            <person name="Markert S."/>
            <person name="Gros O."/>
            <person name="Schweder T."/>
        </authorList>
    </citation>
    <scope>NUCLEOTIDE SEQUENCE [LARGE SCALE GENOMIC DNA]</scope>
    <source>
        <strain evidence="8 9">COS</strain>
    </source>
</reference>
<keyword evidence="3" id="KW-0862">Zinc</keyword>
<keyword evidence="9" id="KW-1185">Reference proteome</keyword>
<dbReference type="Proteomes" id="UP000094769">
    <property type="component" value="Unassembled WGS sequence"/>
</dbReference>
<dbReference type="Pfam" id="PF01545">
    <property type="entry name" value="Cation_efflux"/>
    <property type="match status" value="1"/>
</dbReference>
<feature type="transmembrane region" description="Helical" evidence="6">
    <location>
        <begin position="24"/>
        <end position="42"/>
    </location>
</feature>
<keyword evidence="3" id="KW-0406">Ion transport</keyword>
<feature type="transmembrane region" description="Helical" evidence="6">
    <location>
        <begin position="155"/>
        <end position="172"/>
    </location>
</feature>
<evidence type="ECO:0000256" key="4">
    <source>
        <dbReference type="ARBA" id="ARBA00022989"/>
    </source>
</evidence>